<evidence type="ECO:0000259" key="4">
    <source>
        <dbReference type="SMART" id="SM01117"/>
    </source>
</evidence>
<accession>A0ABQ9E3H6</accession>
<keyword evidence="6" id="KW-1185">Reference proteome</keyword>
<dbReference type="SUPFAM" id="SSF55856">
    <property type="entry name" value="Cytochrome b5-like heme/steroid binding domain"/>
    <property type="match status" value="1"/>
</dbReference>
<keyword evidence="3" id="KW-0812">Transmembrane</keyword>
<dbReference type="EMBL" id="JARBDR010000923">
    <property type="protein sequence ID" value="KAJ8298137.1"/>
    <property type="molecule type" value="Genomic_DNA"/>
</dbReference>
<dbReference type="Proteomes" id="UP001217089">
    <property type="component" value="Unassembled WGS sequence"/>
</dbReference>
<keyword evidence="3" id="KW-1133">Transmembrane helix</keyword>
<keyword evidence="3" id="KW-0472">Membrane</keyword>
<dbReference type="PANTHER" id="PTHR10281:SF106">
    <property type="entry name" value="IP06960P-RELATED"/>
    <property type="match status" value="1"/>
</dbReference>
<gene>
    <name evidence="5" type="ORF">KUTeg_024668</name>
</gene>
<protein>
    <recommendedName>
        <fullName evidence="4">Cytochrome b5 heme-binding domain-containing protein</fullName>
    </recommendedName>
</protein>
<evidence type="ECO:0000256" key="3">
    <source>
        <dbReference type="SAM" id="Phobius"/>
    </source>
</evidence>
<dbReference type="InterPro" id="IPR050577">
    <property type="entry name" value="MAPR/NEUFC/NENF-like"/>
</dbReference>
<dbReference type="Pfam" id="PF00173">
    <property type="entry name" value="Cyt-b5"/>
    <property type="match status" value="1"/>
</dbReference>
<sequence length="196" mass="22239">MANSDTESPEAGNESFVYRVFSELIGSPLNLVLLGICAILLYKILSGRRKVQAPPREPEIPKMKKRDFTLEQLREYDGKGKDGRLLIAVNSKVFDVTRGKRFYGPGAPYGVFAGRDASRGLATFSLSEDSIKDEYDDLSDLNTMQMDSVKEWEMQFTGKKYDYVGKLLKPGEQPQDYSDTEDEQSEEKRREDKKAD</sequence>
<comment type="similarity">
    <text evidence="1">Belongs to the cytochrome b5 family. MAPR subfamily.</text>
</comment>
<evidence type="ECO:0000256" key="2">
    <source>
        <dbReference type="SAM" id="MobiDB-lite"/>
    </source>
</evidence>
<evidence type="ECO:0000313" key="6">
    <source>
        <dbReference type="Proteomes" id="UP001217089"/>
    </source>
</evidence>
<dbReference type="PANTHER" id="PTHR10281">
    <property type="entry name" value="MEMBRANE-ASSOCIATED PROGESTERONE RECEPTOR COMPONENT-RELATED"/>
    <property type="match status" value="1"/>
</dbReference>
<evidence type="ECO:0000313" key="5">
    <source>
        <dbReference type="EMBL" id="KAJ8298137.1"/>
    </source>
</evidence>
<organism evidence="5 6">
    <name type="scientific">Tegillarca granosa</name>
    <name type="common">Malaysian cockle</name>
    <name type="synonym">Anadara granosa</name>
    <dbReference type="NCBI Taxonomy" id="220873"/>
    <lineage>
        <taxon>Eukaryota</taxon>
        <taxon>Metazoa</taxon>
        <taxon>Spiralia</taxon>
        <taxon>Lophotrochozoa</taxon>
        <taxon>Mollusca</taxon>
        <taxon>Bivalvia</taxon>
        <taxon>Autobranchia</taxon>
        <taxon>Pteriomorphia</taxon>
        <taxon>Arcoida</taxon>
        <taxon>Arcoidea</taxon>
        <taxon>Arcidae</taxon>
        <taxon>Tegillarca</taxon>
    </lineage>
</organism>
<feature type="domain" description="Cytochrome b5 heme-binding" evidence="4">
    <location>
        <begin position="68"/>
        <end position="168"/>
    </location>
</feature>
<dbReference type="SMART" id="SM01117">
    <property type="entry name" value="Cyt-b5"/>
    <property type="match status" value="1"/>
</dbReference>
<feature type="compositionally biased region" description="Basic and acidic residues" evidence="2">
    <location>
        <begin position="186"/>
        <end position="196"/>
    </location>
</feature>
<feature type="region of interest" description="Disordered" evidence="2">
    <location>
        <begin position="167"/>
        <end position="196"/>
    </location>
</feature>
<feature type="transmembrane region" description="Helical" evidence="3">
    <location>
        <begin position="20"/>
        <end position="42"/>
    </location>
</feature>
<dbReference type="InterPro" id="IPR001199">
    <property type="entry name" value="Cyt_B5-like_heme/steroid-bd"/>
</dbReference>
<dbReference type="InterPro" id="IPR036400">
    <property type="entry name" value="Cyt_B5-like_heme/steroid_sf"/>
</dbReference>
<reference evidence="5 6" key="1">
    <citation type="submission" date="2022-12" db="EMBL/GenBank/DDBJ databases">
        <title>Chromosome-level genome of Tegillarca granosa.</title>
        <authorList>
            <person name="Kim J."/>
        </authorList>
    </citation>
    <scope>NUCLEOTIDE SEQUENCE [LARGE SCALE GENOMIC DNA]</scope>
    <source>
        <strain evidence="5">Teg-2019</strain>
        <tissue evidence="5">Adductor muscle</tissue>
    </source>
</reference>
<evidence type="ECO:0000256" key="1">
    <source>
        <dbReference type="ARBA" id="ARBA00038357"/>
    </source>
</evidence>
<dbReference type="Gene3D" id="3.10.120.10">
    <property type="entry name" value="Cytochrome b5-like heme/steroid binding domain"/>
    <property type="match status" value="1"/>
</dbReference>
<comment type="caution">
    <text evidence="5">The sequence shown here is derived from an EMBL/GenBank/DDBJ whole genome shotgun (WGS) entry which is preliminary data.</text>
</comment>
<name>A0ABQ9E3H6_TEGGR</name>
<proteinExistence type="inferred from homology"/>